<protein>
    <submittedName>
        <fullName evidence="3">Type III-B CRISPR module RAMP protein Cmr4</fullName>
    </submittedName>
</protein>
<keyword evidence="4" id="KW-1185">Reference proteome</keyword>
<evidence type="ECO:0000256" key="1">
    <source>
        <dbReference type="ARBA" id="ARBA00023118"/>
    </source>
</evidence>
<dbReference type="PANTHER" id="PTHR36700">
    <property type="entry name" value="CRISPR SYSTEM CMR SUBUNIT CMR4"/>
    <property type="match status" value="1"/>
</dbReference>
<dbReference type="Proteomes" id="UP000289166">
    <property type="component" value="Unassembled WGS sequence"/>
</dbReference>
<dbReference type="NCBIfam" id="TIGR02580">
    <property type="entry name" value="cas_RAMP_Cmr4"/>
    <property type="match status" value="1"/>
</dbReference>
<dbReference type="RefSeq" id="WP_128706445.1">
    <property type="nucleotide sequence ID" value="NZ_RLII01000035.1"/>
</dbReference>
<dbReference type="EMBL" id="RLII01000035">
    <property type="protein sequence ID" value="RXE57796.1"/>
    <property type="molecule type" value="Genomic_DNA"/>
</dbReference>
<accession>A0A4Q0I0Q2</accession>
<evidence type="ECO:0000259" key="2">
    <source>
        <dbReference type="Pfam" id="PF03787"/>
    </source>
</evidence>
<keyword evidence="1" id="KW-0051">Antiviral defense</keyword>
<dbReference type="OrthoDB" id="9789361at2"/>
<dbReference type="InterPro" id="IPR013410">
    <property type="entry name" value="CRISPR-assoc_RAMP_Cmr4"/>
</dbReference>
<comment type="caution">
    <text evidence="3">The sequence shown here is derived from an EMBL/GenBank/DDBJ whole genome shotgun (WGS) entry which is preliminary data.</text>
</comment>
<reference evidence="4" key="1">
    <citation type="submission" date="2018-11" db="EMBL/GenBank/DDBJ databases">
        <title>Genome sequencing of a novel mesophilic and cellulolytic organism within the genus Hungateiclostridium.</title>
        <authorList>
            <person name="Rettenmaier R."/>
            <person name="Liebl W."/>
            <person name="Zverlov V."/>
        </authorList>
    </citation>
    <scope>NUCLEOTIDE SEQUENCE [LARGE SCALE GENOMIC DNA]</scope>
    <source>
        <strain evidence="4">N2K1</strain>
    </source>
</reference>
<evidence type="ECO:0000313" key="3">
    <source>
        <dbReference type="EMBL" id="RXE57796.1"/>
    </source>
</evidence>
<gene>
    <name evidence="3" type="primary">cmr4</name>
    <name evidence="3" type="ORF">EFD62_15715</name>
</gene>
<proteinExistence type="predicted"/>
<dbReference type="GO" id="GO:0051607">
    <property type="term" value="P:defense response to virus"/>
    <property type="evidence" value="ECO:0007669"/>
    <property type="project" value="UniProtKB-KW"/>
</dbReference>
<sequence length="277" mass="31662">MGLYIIDAKTNMHVGSGDITYDIVDKKVQRDVVTSYPVIYSSSLKGALREYFNYSGESDEIVKYIFGSESDSSNESFSEGQYKFFNANLLSIPVRSNKKPFYRATCGYIIREFLDTINNFNISFSDKELFEGFIEKANEVEDNSPVVLDTQEGVILEDYIAAKGFDFSKIKEIERYLGENIAVFSDNDFKEFVKYLPIIARNKLTNGESKNLWYEEVVPRESRFYYVVLAGEKYQTQFKNVIEKTKEKPIQIGANASIGFGYAFITKVGDIDESKKS</sequence>
<evidence type="ECO:0000313" key="4">
    <source>
        <dbReference type="Proteomes" id="UP000289166"/>
    </source>
</evidence>
<organism evidence="3 4">
    <name type="scientific">Acetivibrio mesophilus</name>
    <dbReference type="NCBI Taxonomy" id="2487273"/>
    <lineage>
        <taxon>Bacteria</taxon>
        <taxon>Bacillati</taxon>
        <taxon>Bacillota</taxon>
        <taxon>Clostridia</taxon>
        <taxon>Eubacteriales</taxon>
        <taxon>Oscillospiraceae</taxon>
        <taxon>Acetivibrio</taxon>
    </lineage>
</organism>
<dbReference type="Pfam" id="PF03787">
    <property type="entry name" value="RAMPs"/>
    <property type="match status" value="1"/>
</dbReference>
<name>A0A4Q0I0Q2_9FIRM</name>
<dbReference type="AlphaFoldDB" id="A0A4Q0I0Q2"/>
<dbReference type="PANTHER" id="PTHR36700:SF1">
    <property type="entry name" value="CRISPR SYSTEM CMR SUBUNIT CMR4"/>
    <property type="match status" value="1"/>
</dbReference>
<dbReference type="InterPro" id="IPR005537">
    <property type="entry name" value="RAMP_III_fam"/>
</dbReference>
<feature type="domain" description="CRISPR type III-associated protein" evidence="2">
    <location>
        <begin position="6"/>
        <end position="262"/>
    </location>
</feature>